<protein>
    <submittedName>
        <fullName evidence="2">Uncharacterized protein</fullName>
    </submittedName>
</protein>
<sequence length="159" mass="17306">MKISWRGCLLDCMNVLKEDVLQLRTILGEENVAWDGHGEVEAGGGGSEPLNDKSEYGEGRCEDGNGYLMEDTHTEAEGARRRAALGDGSMHTEVEDVRRGEAWDGGAREGAGGNSLGDYEAVGEDGSSEYEGDMDEPMLWDDEDQGYLADTEEDFDPGY</sequence>
<feature type="compositionally biased region" description="Basic and acidic residues" evidence="1">
    <location>
        <begin position="50"/>
        <end position="63"/>
    </location>
</feature>
<feature type="compositionally biased region" description="Acidic residues" evidence="1">
    <location>
        <begin position="121"/>
        <end position="159"/>
    </location>
</feature>
<evidence type="ECO:0000313" key="2">
    <source>
        <dbReference type="EMBL" id="TFK49862.1"/>
    </source>
</evidence>
<evidence type="ECO:0000313" key="3">
    <source>
        <dbReference type="Proteomes" id="UP000305948"/>
    </source>
</evidence>
<gene>
    <name evidence="2" type="ORF">OE88DRAFT_1662564</name>
</gene>
<organism evidence="2 3">
    <name type="scientific">Heliocybe sulcata</name>
    <dbReference type="NCBI Taxonomy" id="5364"/>
    <lineage>
        <taxon>Eukaryota</taxon>
        <taxon>Fungi</taxon>
        <taxon>Dikarya</taxon>
        <taxon>Basidiomycota</taxon>
        <taxon>Agaricomycotina</taxon>
        <taxon>Agaricomycetes</taxon>
        <taxon>Gloeophyllales</taxon>
        <taxon>Gloeophyllaceae</taxon>
        <taxon>Heliocybe</taxon>
    </lineage>
</organism>
<dbReference type="AlphaFoldDB" id="A0A5C3MY97"/>
<proteinExistence type="predicted"/>
<keyword evidence="3" id="KW-1185">Reference proteome</keyword>
<feature type="region of interest" description="Disordered" evidence="1">
    <location>
        <begin position="83"/>
        <end position="159"/>
    </location>
</feature>
<dbReference type="Proteomes" id="UP000305948">
    <property type="component" value="Unassembled WGS sequence"/>
</dbReference>
<reference evidence="2 3" key="1">
    <citation type="journal article" date="2019" name="Nat. Ecol. Evol.">
        <title>Megaphylogeny resolves global patterns of mushroom evolution.</title>
        <authorList>
            <person name="Varga T."/>
            <person name="Krizsan K."/>
            <person name="Foldi C."/>
            <person name="Dima B."/>
            <person name="Sanchez-Garcia M."/>
            <person name="Sanchez-Ramirez S."/>
            <person name="Szollosi G.J."/>
            <person name="Szarkandi J.G."/>
            <person name="Papp V."/>
            <person name="Albert L."/>
            <person name="Andreopoulos W."/>
            <person name="Angelini C."/>
            <person name="Antonin V."/>
            <person name="Barry K.W."/>
            <person name="Bougher N.L."/>
            <person name="Buchanan P."/>
            <person name="Buyck B."/>
            <person name="Bense V."/>
            <person name="Catcheside P."/>
            <person name="Chovatia M."/>
            <person name="Cooper J."/>
            <person name="Damon W."/>
            <person name="Desjardin D."/>
            <person name="Finy P."/>
            <person name="Geml J."/>
            <person name="Haridas S."/>
            <person name="Hughes K."/>
            <person name="Justo A."/>
            <person name="Karasinski D."/>
            <person name="Kautmanova I."/>
            <person name="Kiss B."/>
            <person name="Kocsube S."/>
            <person name="Kotiranta H."/>
            <person name="LaButti K.M."/>
            <person name="Lechner B.E."/>
            <person name="Liimatainen K."/>
            <person name="Lipzen A."/>
            <person name="Lukacs Z."/>
            <person name="Mihaltcheva S."/>
            <person name="Morgado L.N."/>
            <person name="Niskanen T."/>
            <person name="Noordeloos M.E."/>
            <person name="Ohm R.A."/>
            <person name="Ortiz-Santana B."/>
            <person name="Ovrebo C."/>
            <person name="Racz N."/>
            <person name="Riley R."/>
            <person name="Savchenko A."/>
            <person name="Shiryaev A."/>
            <person name="Soop K."/>
            <person name="Spirin V."/>
            <person name="Szebenyi C."/>
            <person name="Tomsovsky M."/>
            <person name="Tulloss R.E."/>
            <person name="Uehling J."/>
            <person name="Grigoriev I.V."/>
            <person name="Vagvolgyi C."/>
            <person name="Papp T."/>
            <person name="Martin F.M."/>
            <person name="Miettinen O."/>
            <person name="Hibbett D.S."/>
            <person name="Nagy L.G."/>
        </authorList>
    </citation>
    <scope>NUCLEOTIDE SEQUENCE [LARGE SCALE GENOMIC DNA]</scope>
    <source>
        <strain evidence="2 3">OMC1185</strain>
    </source>
</reference>
<accession>A0A5C3MY97</accession>
<name>A0A5C3MY97_9AGAM</name>
<dbReference type="EMBL" id="ML213515">
    <property type="protein sequence ID" value="TFK49862.1"/>
    <property type="molecule type" value="Genomic_DNA"/>
</dbReference>
<feature type="compositionally biased region" description="Basic and acidic residues" evidence="1">
    <location>
        <begin position="90"/>
        <end position="102"/>
    </location>
</feature>
<feature type="region of interest" description="Disordered" evidence="1">
    <location>
        <begin position="37"/>
        <end position="68"/>
    </location>
</feature>
<evidence type="ECO:0000256" key="1">
    <source>
        <dbReference type="SAM" id="MobiDB-lite"/>
    </source>
</evidence>